<dbReference type="GO" id="GO:0006633">
    <property type="term" value="P:fatty acid biosynthetic process"/>
    <property type="evidence" value="ECO:0007669"/>
    <property type="project" value="InterPro"/>
</dbReference>
<feature type="non-terminal residue" evidence="4">
    <location>
        <position position="213"/>
    </location>
</feature>
<dbReference type="SUPFAM" id="SSF53901">
    <property type="entry name" value="Thiolase-like"/>
    <property type="match status" value="1"/>
</dbReference>
<proteinExistence type="predicted"/>
<gene>
    <name evidence="4" type="primary">LOC112456077</name>
</gene>
<keyword evidence="1" id="KW-0808">Transferase</keyword>
<accession>A0A6J1PXQ8</accession>
<reference evidence="4" key="1">
    <citation type="submission" date="2025-08" db="UniProtKB">
        <authorList>
            <consortium name="RefSeq"/>
        </authorList>
    </citation>
    <scope>IDENTIFICATION</scope>
    <source>
        <tissue evidence="4">Whole body</tissue>
    </source>
</reference>
<dbReference type="Gene3D" id="3.40.47.10">
    <property type="match status" value="1"/>
</dbReference>
<dbReference type="GO" id="GO:0004312">
    <property type="term" value="F:fatty acid synthase activity"/>
    <property type="evidence" value="ECO:0007669"/>
    <property type="project" value="TreeGrafter"/>
</dbReference>
<dbReference type="Pfam" id="PF00109">
    <property type="entry name" value="ketoacyl-synt"/>
    <property type="match status" value="1"/>
</dbReference>
<dbReference type="InterPro" id="IPR016039">
    <property type="entry name" value="Thiolase-like"/>
</dbReference>
<evidence type="ECO:0000259" key="2">
    <source>
        <dbReference type="PROSITE" id="PS52004"/>
    </source>
</evidence>
<dbReference type="AlphaFoldDB" id="A0A6J1PXQ8"/>
<dbReference type="GeneID" id="112456077"/>
<dbReference type="CDD" id="cd00833">
    <property type="entry name" value="PKS"/>
    <property type="match status" value="1"/>
</dbReference>
<dbReference type="RefSeq" id="XP_024874148.1">
    <property type="nucleotide sequence ID" value="XM_025018380.1"/>
</dbReference>
<dbReference type="PANTHER" id="PTHR43775:SF23">
    <property type="entry name" value="FATTY ACID SYNTHASE 3"/>
    <property type="match status" value="1"/>
</dbReference>
<name>A0A6J1PXQ8_9HYME</name>
<dbReference type="OrthoDB" id="329835at2759"/>
<evidence type="ECO:0000313" key="4">
    <source>
        <dbReference type="RefSeq" id="XP_024874148.1"/>
    </source>
</evidence>
<dbReference type="PROSITE" id="PS52004">
    <property type="entry name" value="KS3_2"/>
    <property type="match status" value="1"/>
</dbReference>
<dbReference type="InterPro" id="IPR050091">
    <property type="entry name" value="PKS_NRPS_Biosynth_Enz"/>
</dbReference>
<dbReference type="InterPro" id="IPR018201">
    <property type="entry name" value="Ketoacyl_synth_AS"/>
</dbReference>
<dbReference type="PANTHER" id="PTHR43775">
    <property type="entry name" value="FATTY ACID SYNTHASE"/>
    <property type="match status" value="1"/>
</dbReference>
<dbReference type="GO" id="GO:0004315">
    <property type="term" value="F:3-oxoacyl-[acyl-carrier-protein] synthase activity"/>
    <property type="evidence" value="ECO:0007669"/>
    <property type="project" value="InterPro"/>
</dbReference>
<evidence type="ECO:0000313" key="3">
    <source>
        <dbReference type="Proteomes" id="UP000504618"/>
    </source>
</evidence>
<sequence>MNRPNSYISVDAEEEIVISGIAGRFPNSDNLKEFQENLFNNMDLGSSDHGRWNKTYNMPHRIGKVNNIEKFDSEFFNIPATEAQIMCPMIRMLLEHTYEAIIDAGVNPEELRGTRTNVLTAISLSETQGDFIFKAQFAGLLMTESNVSLMANKISYWLGVIGQSHNIDTACSSSNVAIVKAYELIRSGECDAAIIASANLCLHPYVQFQFYHL</sequence>
<dbReference type="Proteomes" id="UP000504618">
    <property type="component" value="Unplaced"/>
</dbReference>
<evidence type="ECO:0000256" key="1">
    <source>
        <dbReference type="ARBA" id="ARBA00022679"/>
    </source>
</evidence>
<dbReference type="InterPro" id="IPR014030">
    <property type="entry name" value="Ketoacyl_synth_N"/>
</dbReference>
<dbReference type="SMART" id="SM00825">
    <property type="entry name" value="PKS_KS"/>
    <property type="match status" value="1"/>
</dbReference>
<dbReference type="PROSITE" id="PS00606">
    <property type="entry name" value="KS3_1"/>
    <property type="match status" value="1"/>
</dbReference>
<feature type="domain" description="Ketosynthase family 3 (KS3)" evidence="2">
    <location>
        <begin position="13"/>
        <end position="213"/>
    </location>
</feature>
<organism evidence="3 4">
    <name type="scientific">Temnothorax curvispinosus</name>
    <dbReference type="NCBI Taxonomy" id="300111"/>
    <lineage>
        <taxon>Eukaryota</taxon>
        <taxon>Metazoa</taxon>
        <taxon>Ecdysozoa</taxon>
        <taxon>Arthropoda</taxon>
        <taxon>Hexapoda</taxon>
        <taxon>Insecta</taxon>
        <taxon>Pterygota</taxon>
        <taxon>Neoptera</taxon>
        <taxon>Endopterygota</taxon>
        <taxon>Hymenoptera</taxon>
        <taxon>Apocrita</taxon>
        <taxon>Aculeata</taxon>
        <taxon>Formicoidea</taxon>
        <taxon>Formicidae</taxon>
        <taxon>Myrmicinae</taxon>
        <taxon>Temnothorax</taxon>
    </lineage>
</organism>
<keyword evidence="3" id="KW-1185">Reference proteome</keyword>
<protein>
    <submittedName>
        <fullName evidence="4">Fatty acid synthase-like</fullName>
    </submittedName>
</protein>
<dbReference type="InterPro" id="IPR020841">
    <property type="entry name" value="PKS_Beta-ketoAc_synthase_dom"/>
</dbReference>